<keyword evidence="6" id="KW-1185">Reference proteome</keyword>
<comment type="subcellular location">
    <subcellularLocation>
        <location evidence="1 4">Spore core</location>
    </subcellularLocation>
</comment>
<dbReference type="RefSeq" id="WP_117321461.1">
    <property type="nucleotide sequence ID" value="NZ_QVTD01000003.1"/>
</dbReference>
<dbReference type="InterPro" id="IPR012610">
    <property type="entry name" value="SASP_SspH"/>
</dbReference>
<dbReference type="AlphaFoldDB" id="A0A372LI42"/>
<reference evidence="5 6" key="1">
    <citation type="submission" date="2018-08" db="EMBL/GenBank/DDBJ databases">
        <title>Bacillus chawlae sp. nov., Bacillus glennii sp. nov., and Bacillus saganii sp. nov. Isolated from the Vehicle Assembly Building at Kennedy Space Center where the Viking Spacecraft were Assembled.</title>
        <authorList>
            <person name="Seuylemezian A."/>
            <person name="Vaishampayan P."/>
        </authorList>
    </citation>
    <scope>NUCLEOTIDE SEQUENCE [LARGE SCALE GENOMIC DNA]</scope>
    <source>
        <strain evidence="5 6">V44-8</strain>
    </source>
</reference>
<dbReference type="HAMAP" id="MF_00667">
    <property type="entry name" value="SspH"/>
    <property type="match status" value="1"/>
</dbReference>
<accession>A0A372LI42</accession>
<dbReference type="OrthoDB" id="2721675at2"/>
<proteinExistence type="evidence at transcript level"/>
<organism evidence="5 6">
    <name type="scientific">Peribacillus glennii</name>
    <dbReference type="NCBI Taxonomy" id="2303991"/>
    <lineage>
        <taxon>Bacteria</taxon>
        <taxon>Bacillati</taxon>
        <taxon>Bacillota</taxon>
        <taxon>Bacilli</taxon>
        <taxon>Bacillales</taxon>
        <taxon>Bacillaceae</taxon>
        <taxon>Peribacillus</taxon>
    </lineage>
</organism>
<comment type="similarity">
    <text evidence="2 4">Belongs to the SspH family.</text>
</comment>
<comment type="caution">
    <text evidence="5">The sequence shown here is derived from an EMBL/GenBank/DDBJ whole genome shotgun (WGS) entry which is preliminary data.</text>
</comment>
<dbReference type="GO" id="GO:0030435">
    <property type="term" value="P:sporulation resulting in formation of a cellular spore"/>
    <property type="evidence" value="ECO:0007669"/>
    <property type="project" value="UniProtKB-KW"/>
</dbReference>
<evidence type="ECO:0000256" key="1">
    <source>
        <dbReference type="ARBA" id="ARBA00004288"/>
    </source>
</evidence>
<protein>
    <recommendedName>
        <fullName evidence="4">Small, acid-soluble spore protein H</fullName>
        <shortName evidence="4">SASP H</shortName>
    </recommendedName>
</protein>
<sequence length="59" mass="6559">MKMSRAIEIVNSEEEISVQYHGIPVWIEGVDELSNLATVHARGTHDVKRVVTVADLDEA</sequence>
<dbReference type="NCBIfam" id="TIGR02861">
    <property type="entry name" value="SASP_H"/>
    <property type="match status" value="1"/>
</dbReference>
<dbReference type="EMBL" id="QVTD01000003">
    <property type="protein sequence ID" value="RFU65286.1"/>
    <property type="molecule type" value="Genomic_DNA"/>
</dbReference>
<dbReference type="GO" id="GO:0042601">
    <property type="term" value="C:endospore-forming forespore"/>
    <property type="evidence" value="ECO:0007669"/>
    <property type="project" value="InterPro"/>
</dbReference>
<evidence type="ECO:0000256" key="3">
    <source>
        <dbReference type="ARBA" id="ARBA00022969"/>
    </source>
</evidence>
<dbReference type="Pfam" id="PF08141">
    <property type="entry name" value="SspH"/>
    <property type="match status" value="1"/>
</dbReference>
<evidence type="ECO:0000313" key="5">
    <source>
        <dbReference type="EMBL" id="RFU65286.1"/>
    </source>
</evidence>
<comment type="induction">
    <text evidence="4">Expressed only in the forespore compartment of sporulating cells.</text>
</comment>
<name>A0A372LI42_9BACI</name>
<dbReference type="Proteomes" id="UP000262939">
    <property type="component" value="Unassembled WGS sequence"/>
</dbReference>
<evidence type="ECO:0000256" key="4">
    <source>
        <dbReference type="HAMAP-Rule" id="MF_00667"/>
    </source>
</evidence>
<dbReference type="GO" id="GO:0030436">
    <property type="term" value="P:asexual sporulation"/>
    <property type="evidence" value="ECO:0007669"/>
    <property type="project" value="UniProtKB-UniRule"/>
</dbReference>
<evidence type="ECO:0000256" key="2">
    <source>
        <dbReference type="ARBA" id="ARBA00006573"/>
    </source>
</evidence>
<evidence type="ECO:0000313" key="6">
    <source>
        <dbReference type="Proteomes" id="UP000262939"/>
    </source>
</evidence>
<gene>
    <name evidence="4" type="primary">sspH</name>
    <name evidence="5" type="ORF">D0466_05140</name>
</gene>
<keyword evidence="3 4" id="KW-0749">Sporulation</keyword>